<evidence type="ECO:0000313" key="1">
    <source>
        <dbReference type="Proteomes" id="UP000036681"/>
    </source>
</evidence>
<reference evidence="2" key="1">
    <citation type="submission" date="2017-02" db="UniProtKB">
        <authorList>
            <consortium name="WormBaseParasite"/>
        </authorList>
    </citation>
    <scope>IDENTIFICATION</scope>
</reference>
<accession>A0A0M3HNU3</accession>
<organism evidence="1 2">
    <name type="scientific">Ascaris lumbricoides</name>
    <name type="common">Giant roundworm</name>
    <dbReference type="NCBI Taxonomy" id="6252"/>
    <lineage>
        <taxon>Eukaryota</taxon>
        <taxon>Metazoa</taxon>
        <taxon>Ecdysozoa</taxon>
        <taxon>Nematoda</taxon>
        <taxon>Chromadorea</taxon>
        <taxon>Rhabditida</taxon>
        <taxon>Spirurina</taxon>
        <taxon>Ascaridomorpha</taxon>
        <taxon>Ascaridoidea</taxon>
        <taxon>Ascarididae</taxon>
        <taxon>Ascaris</taxon>
    </lineage>
</organism>
<protein>
    <submittedName>
        <fullName evidence="2">Uncharacterized protein</fullName>
    </submittedName>
</protein>
<proteinExistence type="predicted"/>
<keyword evidence="1" id="KW-1185">Reference proteome</keyword>
<dbReference type="WBParaSite" id="ALUE_0000343301-mRNA-1">
    <property type="protein sequence ID" value="ALUE_0000343301-mRNA-1"/>
    <property type="gene ID" value="ALUE_0000343301"/>
</dbReference>
<dbReference type="AlphaFoldDB" id="A0A0M3HNU3"/>
<sequence>MAYKCFEAILTSGDEQRKGYLQIVSISIDKVILEDLSIAVITSGAKRFRRLIYHSEHISLSSTKKNANLSRANILRRKCPWFRCSVAQMVIPFSLLLEKN</sequence>
<evidence type="ECO:0000313" key="2">
    <source>
        <dbReference type="WBParaSite" id="ALUE_0000343301-mRNA-1"/>
    </source>
</evidence>
<dbReference type="Proteomes" id="UP000036681">
    <property type="component" value="Unplaced"/>
</dbReference>
<name>A0A0M3HNU3_ASCLU</name>